<keyword evidence="1" id="KW-1133">Transmembrane helix</keyword>
<protein>
    <submittedName>
        <fullName evidence="2">Uncharacterized protein</fullName>
    </submittedName>
</protein>
<proteinExistence type="predicted"/>
<gene>
    <name evidence="2" type="ORF">B0H67DRAFT_491133</name>
</gene>
<evidence type="ECO:0000256" key="1">
    <source>
        <dbReference type="SAM" id="Phobius"/>
    </source>
</evidence>
<feature type="transmembrane region" description="Helical" evidence="1">
    <location>
        <begin position="93"/>
        <end position="116"/>
    </location>
</feature>
<name>A0AA40DSJ6_9PEZI</name>
<accession>A0AA40DSJ6</accession>
<evidence type="ECO:0000313" key="3">
    <source>
        <dbReference type="Proteomes" id="UP001172102"/>
    </source>
</evidence>
<evidence type="ECO:0000313" key="2">
    <source>
        <dbReference type="EMBL" id="KAK0711757.1"/>
    </source>
</evidence>
<dbReference type="EMBL" id="JAUKUA010000005">
    <property type="protein sequence ID" value="KAK0711757.1"/>
    <property type="molecule type" value="Genomic_DNA"/>
</dbReference>
<feature type="transmembrane region" description="Helical" evidence="1">
    <location>
        <begin position="428"/>
        <end position="448"/>
    </location>
</feature>
<dbReference type="AlphaFoldDB" id="A0AA40DSJ6"/>
<reference evidence="2" key="1">
    <citation type="submission" date="2023-06" db="EMBL/GenBank/DDBJ databases">
        <title>Genome-scale phylogeny and comparative genomics of the fungal order Sordariales.</title>
        <authorList>
            <consortium name="Lawrence Berkeley National Laboratory"/>
            <person name="Hensen N."/>
            <person name="Bonometti L."/>
            <person name="Westerberg I."/>
            <person name="Brannstrom I.O."/>
            <person name="Guillou S."/>
            <person name="Cros-Aarteil S."/>
            <person name="Calhoun S."/>
            <person name="Haridas S."/>
            <person name="Kuo A."/>
            <person name="Mondo S."/>
            <person name="Pangilinan J."/>
            <person name="Riley R."/>
            <person name="Labutti K."/>
            <person name="Andreopoulos B."/>
            <person name="Lipzen A."/>
            <person name="Chen C."/>
            <person name="Yanf M."/>
            <person name="Daum C."/>
            <person name="Ng V."/>
            <person name="Clum A."/>
            <person name="Steindorff A."/>
            <person name="Ohm R."/>
            <person name="Martin F."/>
            <person name="Silar P."/>
            <person name="Natvig D."/>
            <person name="Lalanne C."/>
            <person name="Gautier V."/>
            <person name="Ament-Velasquez S.L."/>
            <person name="Kruys A."/>
            <person name="Hutchinson M.I."/>
            <person name="Powell A.J."/>
            <person name="Barry K."/>
            <person name="Miller A.N."/>
            <person name="Grigoriev I.V."/>
            <person name="Debuchy R."/>
            <person name="Gladieux P."/>
            <person name="Thoren M.H."/>
            <person name="Johannesson H."/>
        </authorList>
    </citation>
    <scope>NUCLEOTIDE SEQUENCE</scope>
    <source>
        <strain evidence="2">SMH4607-1</strain>
    </source>
</reference>
<feature type="transmembrane region" description="Helical" evidence="1">
    <location>
        <begin position="20"/>
        <end position="47"/>
    </location>
</feature>
<keyword evidence="1" id="KW-0472">Membrane</keyword>
<organism evidence="2 3">
    <name type="scientific">Lasiosphaeris hirsuta</name>
    <dbReference type="NCBI Taxonomy" id="260670"/>
    <lineage>
        <taxon>Eukaryota</taxon>
        <taxon>Fungi</taxon>
        <taxon>Dikarya</taxon>
        <taxon>Ascomycota</taxon>
        <taxon>Pezizomycotina</taxon>
        <taxon>Sordariomycetes</taxon>
        <taxon>Sordariomycetidae</taxon>
        <taxon>Sordariales</taxon>
        <taxon>Lasiosphaeriaceae</taxon>
        <taxon>Lasiosphaeris</taxon>
    </lineage>
</organism>
<keyword evidence="1" id="KW-0812">Transmembrane</keyword>
<sequence>MVILHAFSGRESLGTWDRRLFNALTILSSSLVSLSLGSLLGLLGAVLRWPLLARRSHTPRDVDLILGMPNPTGSLKLIVHACGRNGKWSVTTVIVLAYLVVNIIGRLSVAIFGLTYDLNEKAGVEYPVTLPDFGTRGWMQLDGPDSNLGEVTNFALASLTVRTMYNQSDPSAYNMKNISGLGLDRNVDGDKVTYTYRLREHRGLDEYSSLDRVVQSSSSCLGRNYYNGSDSSPEFLHVLGGIYAYYNPATDYIWAKNWDYAELESLSACATTCKKALLQFERNATFFECTTCLKRRDGNPGLDQGLFFNFPSAKLPYAAGVLLNFGPFDRRYGYSAGQFSAKEYGSQEHSMHFINGLGAMRYAELGESWYSTPVSATYELYAAHLAARLPILAIMGAERQLPLVTREQGASSQPFIVTSLEVKWGRGFGVLGAILVGQLLAVGVVFGYSRRVPVRDHDSFLSVARLLRTAMNTIRGRSADPGKELAESIRGTIGGIRYGTRRGRDPKTGREWREVDLWNDVASVFPKGEKYN</sequence>
<comment type="caution">
    <text evidence="2">The sequence shown here is derived from an EMBL/GenBank/DDBJ whole genome shotgun (WGS) entry which is preliminary data.</text>
</comment>
<keyword evidence="3" id="KW-1185">Reference proteome</keyword>
<dbReference type="Proteomes" id="UP001172102">
    <property type="component" value="Unassembled WGS sequence"/>
</dbReference>